<dbReference type="OrthoDB" id="6621203at2759"/>
<organism evidence="1 2">
    <name type="scientific">Aphis craccivora</name>
    <name type="common">Cowpea aphid</name>
    <dbReference type="NCBI Taxonomy" id="307492"/>
    <lineage>
        <taxon>Eukaryota</taxon>
        <taxon>Metazoa</taxon>
        <taxon>Ecdysozoa</taxon>
        <taxon>Arthropoda</taxon>
        <taxon>Hexapoda</taxon>
        <taxon>Insecta</taxon>
        <taxon>Pterygota</taxon>
        <taxon>Neoptera</taxon>
        <taxon>Paraneoptera</taxon>
        <taxon>Hemiptera</taxon>
        <taxon>Sternorrhyncha</taxon>
        <taxon>Aphidomorpha</taxon>
        <taxon>Aphidoidea</taxon>
        <taxon>Aphididae</taxon>
        <taxon>Aphidini</taxon>
        <taxon>Aphis</taxon>
        <taxon>Aphis</taxon>
    </lineage>
</organism>
<keyword evidence="2" id="KW-1185">Reference proteome</keyword>
<dbReference type="InterPro" id="IPR043502">
    <property type="entry name" value="DNA/RNA_pol_sf"/>
</dbReference>
<dbReference type="SUPFAM" id="SSF56672">
    <property type="entry name" value="DNA/RNA polymerases"/>
    <property type="match status" value="1"/>
</dbReference>
<proteinExistence type="predicted"/>
<evidence type="ECO:0008006" key="3">
    <source>
        <dbReference type="Google" id="ProtNLM"/>
    </source>
</evidence>
<dbReference type="GO" id="GO:0071897">
    <property type="term" value="P:DNA biosynthetic process"/>
    <property type="evidence" value="ECO:0007669"/>
    <property type="project" value="UniProtKB-ARBA"/>
</dbReference>
<evidence type="ECO:0000313" key="1">
    <source>
        <dbReference type="EMBL" id="KAF0687704.1"/>
    </source>
</evidence>
<sequence length="245" mass="28588">PSLQGIYDLTDTSPIGRIYDVDISYPQNLHDEHNDMPFLPDNSIPKGSKMNKLMTIFKTKKNYIDHYRSLQQAIANGLIVEKVNRVLQFNQSTWLADYINLNTEMRKKALNDFEKDFFKLMNNSIFGKTMEQVRRRIKMELVSSEKRIQKLIDLTTFKYATAYNETLSAVSLENKVITFDKPIYIGKLAVLDISKTLVYDYHYNVIRKHYGNKANLMYTDTDSERREFQILMVVSDNKMNLVGAL</sequence>
<evidence type="ECO:0000313" key="2">
    <source>
        <dbReference type="Proteomes" id="UP000478052"/>
    </source>
</evidence>
<name>A0A6G0VIJ2_APHCR</name>
<dbReference type="PANTHER" id="PTHR31511">
    <property type="entry name" value="PROTEIN CBG23764"/>
    <property type="match status" value="1"/>
</dbReference>
<dbReference type="Proteomes" id="UP000478052">
    <property type="component" value="Unassembled WGS sequence"/>
</dbReference>
<comment type="caution">
    <text evidence="1">The sequence shown here is derived from an EMBL/GenBank/DDBJ whole genome shotgun (WGS) entry which is preliminary data.</text>
</comment>
<dbReference type="PANTHER" id="PTHR31511:SF12">
    <property type="entry name" value="RHO TERMINATION FACTOR N-TERMINAL DOMAIN-CONTAINING PROTEIN"/>
    <property type="match status" value="1"/>
</dbReference>
<gene>
    <name evidence="1" type="ORF">FWK35_00034413</name>
</gene>
<feature type="non-terminal residue" evidence="1">
    <location>
        <position position="1"/>
    </location>
</feature>
<dbReference type="EMBL" id="VUJU01016774">
    <property type="protein sequence ID" value="KAF0687704.1"/>
    <property type="molecule type" value="Genomic_DNA"/>
</dbReference>
<reference evidence="1 2" key="1">
    <citation type="submission" date="2019-08" db="EMBL/GenBank/DDBJ databases">
        <title>Whole genome of Aphis craccivora.</title>
        <authorList>
            <person name="Voronova N.V."/>
            <person name="Shulinski R.S."/>
            <person name="Bandarenka Y.V."/>
            <person name="Zhorov D.G."/>
            <person name="Warner D."/>
        </authorList>
    </citation>
    <scope>NUCLEOTIDE SEQUENCE [LARGE SCALE GENOMIC DNA]</scope>
    <source>
        <strain evidence="1">180601</strain>
        <tissue evidence="1">Whole Body</tissue>
    </source>
</reference>
<protein>
    <recommendedName>
        <fullName evidence="3">DNA-directed DNA polymerase</fullName>
    </recommendedName>
</protein>
<accession>A0A6G0VIJ2</accession>
<dbReference type="AlphaFoldDB" id="A0A6G0VIJ2"/>